<evidence type="ECO:0000256" key="3">
    <source>
        <dbReference type="ARBA" id="ARBA00023163"/>
    </source>
</evidence>
<keyword evidence="3" id="KW-0804">Transcription</keyword>
<dbReference type="InterPro" id="IPR011663">
    <property type="entry name" value="UTRA"/>
</dbReference>
<dbReference type="InterPro" id="IPR050679">
    <property type="entry name" value="Bact_HTH_transcr_reg"/>
</dbReference>
<dbReference type="SMART" id="SM00345">
    <property type="entry name" value="HTH_GNTR"/>
    <property type="match status" value="1"/>
</dbReference>
<proteinExistence type="predicted"/>
<organism evidence="5 6">
    <name type="scientific">Loigolactobacillus rennini DSM 20253</name>
    <dbReference type="NCBI Taxonomy" id="1423796"/>
    <lineage>
        <taxon>Bacteria</taxon>
        <taxon>Bacillati</taxon>
        <taxon>Bacillota</taxon>
        <taxon>Bacilli</taxon>
        <taxon>Lactobacillales</taxon>
        <taxon>Lactobacillaceae</taxon>
        <taxon>Loigolactobacillus</taxon>
    </lineage>
</organism>
<evidence type="ECO:0000256" key="2">
    <source>
        <dbReference type="ARBA" id="ARBA00023125"/>
    </source>
</evidence>
<dbReference type="InterPro" id="IPR036388">
    <property type="entry name" value="WH-like_DNA-bd_sf"/>
</dbReference>
<dbReference type="InterPro" id="IPR036390">
    <property type="entry name" value="WH_DNA-bd_sf"/>
</dbReference>
<evidence type="ECO:0000259" key="4">
    <source>
        <dbReference type="PROSITE" id="PS50949"/>
    </source>
</evidence>
<feature type="domain" description="HTH gntR-type" evidence="4">
    <location>
        <begin position="50"/>
        <end position="117"/>
    </location>
</feature>
<dbReference type="GO" id="GO:0003677">
    <property type="term" value="F:DNA binding"/>
    <property type="evidence" value="ECO:0007669"/>
    <property type="project" value="UniProtKB-KW"/>
</dbReference>
<dbReference type="Pfam" id="PF07702">
    <property type="entry name" value="UTRA"/>
    <property type="match status" value="1"/>
</dbReference>
<keyword evidence="1" id="KW-0805">Transcription regulation</keyword>
<dbReference type="Proteomes" id="UP000051638">
    <property type="component" value="Unassembled WGS sequence"/>
</dbReference>
<dbReference type="PATRIC" id="fig|1423796.3.peg.1005"/>
<reference evidence="5 6" key="1">
    <citation type="journal article" date="2015" name="Genome Announc.">
        <title>Expanding the biotechnology potential of lactobacilli through comparative genomics of 213 strains and associated genera.</title>
        <authorList>
            <person name="Sun Z."/>
            <person name="Harris H.M."/>
            <person name="McCann A."/>
            <person name="Guo C."/>
            <person name="Argimon S."/>
            <person name="Zhang W."/>
            <person name="Yang X."/>
            <person name="Jeffery I.B."/>
            <person name="Cooney J.C."/>
            <person name="Kagawa T.F."/>
            <person name="Liu W."/>
            <person name="Song Y."/>
            <person name="Salvetti E."/>
            <person name="Wrobel A."/>
            <person name="Rasinkangas P."/>
            <person name="Parkhill J."/>
            <person name="Rea M.C."/>
            <person name="O'Sullivan O."/>
            <person name="Ritari J."/>
            <person name="Douillard F.P."/>
            <person name="Paul Ross R."/>
            <person name="Yang R."/>
            <person name="Briner A.E."/>
            <person name="Felis G.E."/>
            <person name="de Vos W.M."/>
            <person name="Barrangou R."/>
            <person name="Klaenhammer T.R."/>
            <person name="Caufield P.W."/>
            <person name="Cui Y."/>
            <person name="Zhang H."/>
            <person name="O'Toole P.W."/>
        </authorList>
    </citation>
    <scope>NUCLEOTIDE SEQUENCE [LARGE SCALE GENOMIC DNA]</scope>
    <source>
        <strain evidence="5 6">DSM 20253</strain>
    </source>
</reference>
<dbReference type="PROSITE" id="PS50949">
    <property type="entry name" value="HTH_GNTR"/>
    <property type="match status" value="1"/>
</dbReference>
<keyword evidence="6" id="KW-1185">Reference proteome</keyword>
<dbReference type="PANTHER" id="PTHR44846:SF1">
    <property type="entry name" value="MANNOSYL-D-GLYCERATE TRANSPORT_METABOLISM SYSTEM REPRESSOR MNGR-RELATED"/>
    <property type="match status" value="1"/>
</dbReference>
<keyword evidence="2" id="KW-0238">DNA-binding</keyword>
<gene>
    <name evidence="5" type="ORF">FC24_GL000983</name>
</gene>
<dbReference type="Gene3D" id="3.40.1410.10">
    <property type="entry name" value="Chorismate lyase-like"/>
    <property type="match status" value="1"/>
</dbReference>
<name>A0A0R2D458_9LACO</name>
<dbReference type="InterPro" id="IPR000524">
    <property type="entry name" value="Tscrpt_reg_HTH_GntR"/>
</dbReference>
<dbReference type="RefSeq" id="WP_235807312.1">
    <property type="nucleotide sequence ID" value="NZ_AYYI01000026.1"/>
</dbReference>
<dbReference type="AlphaFoldDB" id="A0A0R2D458"/>
<dbReference type="GO" id="GO:0003700">
    <property type="term" value="F:DNA-binding transcription factor activity"/>
    <property type="evidence" value="ECO:0007669"/>
    <property type="project" value="InterPro"/>
</dbReference>
<dbReference type="InterPro" id="IPR028978">
    <property type="entry name" value="Chorismate_lyase_/UTRA_dom_sf"/>
</dbReference>
<protein>
    <submittedName>
        <fullName evidence="5">Transcriptional regulator</fullName>
    </submittedName>
</protein>
<sequence length="270" mass="31046">MSLRTKSSEKVAKTFVNALAKNKNKDILLHEYLSTQDEIKELKTIFDQPMSKRTQISSDIQKDITNKRKVGDKLPSETEYAKHYNVARSTIQKVLKDLERLHLITRIQGKGSFVTLNYPKIDMFNFKGFSDYAREIGATPITKLIEKKIIRKKLILKRLRSININGKITPLTFDTSIIDLQTFSGLSKYNFEKNSLYETMRKQYDVQPSNAILNVIPILGTDQEHTLLKVDKDTPLLKISGKVFDNNENLVENLNIVYSNQANFKFIIGI</sequence>
<evidence type="ECO:0000256" key="1">
    <source>
        <dbReference type="ARBA" id="ARBA00023015"/>
    </source>
</evidence>
<evidence type="ECO:0000313" key="5">
    <source>
        <dbReference type="EMBL" id="KRM98749.1"/>
    </source>
</evidence>
<dbReference type="STRING" id="1423796.FC24_GL000983"/>
<dbReference type="Pfam" id="PF00392">
    <property type="entry name" value="GntR"/>
    <property type="match status" value="1"/>
</dbReference>
<dbReference type="Gene3D" id="1.10.10.10">
    <property type="entry name" value="Winged helix-like DNA-binding domain superfamily/Winged helix DNA-binding domain"/>
    <property type="match status" value="1"/>
</dbReference>
<dbReference type="EMBL" id="AYYI01000026">
    <property type="protein sequence ID" value="KRM98749.1"/>
    <property type="molecule type" value="Genomic_DNA"/>
</dbReference>
<dbReference type="SUPFAM" id="SSF46785">
    <property type="entry name" value="Winged helix' DNA-binding domain"/>
    <property type="match status" value="1"/>
</dbReference>
<comment type="caution">
    <text evidence="5">The sequence shown here is derived from an EMBL/GenBank/DDBJ whole genome shotgun (WGS) entry which is preliminary data.</text>
</comment>
<dbReference type="PANTHER" id="PTHR44846">
    <property type="entry name" value="MANNOSYL-D-GLYCERATE TRANSPORT/METABOLISM SYSTEM REPRESSOR MNGR-RELATED"/>
    <property type="match status" value="1"/>
</dbReference>
<dbReference type="SMART" id="SM00866">
    <property type="entry name" value="UTRA"/>
    <property type="match status" value="1"/>
</dbReference>
<dbReference type="GO" id="GO:0045892">
    <property type="term" value="P:negative regulation of DNA-templated transcription"/>
    <property type="evidence" value="ECO:0007669"/>
    <property type="project" value="TreeGrafter"/>
</dbReference>
<dbReference type="CDD" id="cd07377">
    <property type="entry name" value="WHTH_GntR"/>
    <property type="match status" value="1"/>
</dbReference>
<evidence type="ECO:0000313" key="6">
    <source>
        <dbReference type="Proteomes" id="UP000051638"/>
    </source>
</evidence>
<dbReference type="SUPFAM" id="SSF64288">
    <property type="entry name" value="Chorismate lyase-like"/>
    <property type="match status" value="1"/>
</dbReference>
<accession>A0A0R2D458</accession>